<evidence type="ECO:0000256" key="3">
    <source>
        <dbReference type="ARBA" id="ARBA00023015"/>
    </source>
</evidence>
<keyword evidence="12" id="KW-0251">Elongation factor</keyword>
<dbReference type="InterPro" id="IPR022691">
    <property type="entry name" value="Tscrpt_elong_fac_GreA/B_N"/>
</dbReference>
<dbReference type="SUPFAM" id="SSF54534">
    <property type="entry name" value="FKBP-like"/>
    <property type="match status" value="1"/>
</dbReference>
<dbReference type="FunFam" id="3.10.50.30:FF:000001">
    <property type="entry name" value="Transcription elongation factor GreA"/>
    <property type="match status" value="1"/>
</dbReference>
<dbReference type="InterPro" id="IPR023459">
    <property type="entry name" value="Tscrpt_elong_fac_GreA/B_fam"/>
</dbReference>
<comment type="function">
    <text evidence="6 8 9">Necessary for efficient RNA polymerase transcription elongation past template-encoded arresting sites. The arresting sites in DNA have the property of trapping a certain fraction of elongating RNA polymerases that pass through, resulting in locked ternary complexes. Cleavage of the nascent transcript by cleavage factors such as GreA or GreB allows the resumption of elongation from the new 3'terminus. GreA releases sequences of 2 to 3 nucleotides.</text>
</comment>
<dbReference type="InterPro" id="IPR028624">
    <property type="entry name" value="Tscrpt_elong_fac_GreA/B"/>
</dbReference>
<protein>
    <recommendedName>
        <fullName evidence="2 8">Transcription elongation factor GreA</fullName>
    </recommendedName>
    <alternativeName>
        <fullName evidence="7 8">Transcript cleavage factor GreA</fullName>
    </alternativeName>
</protein>
<dbReference type="GO" id="GO:0032784">
    <property type="term" value="P:regulation of DNA-templated transcription elongation"/>
    <property type="evidence" value="ECO:0007669"/>
    <property type="project" value="UniProtKB-UniRule"/>
</dbReference>
<evidence type="ECO:0000256" key="6">
    <source>
        <dbReference type="ARBA" id="ARBA00024916"/>
    </source>
</evidence>
<feature type="coiled-coil region" evidence="8">
    <location>
        <begin position="2"/>
        <end position="36"/>
    </location>
</feature>
<dbReference type="GO" id="GO:0003677">
    <property type="term" value="F:DNA binding"/>
    <property type="evidence" value="ECO:0007669"/>
    <property type="project" value="UniProtKB-UniRule"/>
</dbReference>
<evidence type="ECO:0000313" key="12">
    <source>
        <dbReference type="EMBL" id="PJE57681.1"/>
    </source>
</evidence>
<evidence type="ECO:0000256" key="1">
    <source>
        <dbReference type="ARBA" id="ARBA00008213"/>
    </source>
</evidence>
<comment type="caution">
    <text evidence="12">The sequence shown here is derived from an EMBL/GenBank/DDBJ whole genome shotgun (WGS) entry which is preliminary data.</text>
</comment>
<keyword evidence="4 8" id="KW-0238">DNA-binding</keyword>
<dbReference type="FunFam" id="1.10.287.180:FF:000001">
    <property type="entry name" value="Transcription elongation factor GreA"/>
    <property type="match status" value="1"/>
</dbReference>
<dbReference type="Proteomes" id="UP000231648">
    <property type="component" value="Unassembled WGS sequence"/>
</dbReference>
<evidence type="ECO:0000313" key="13">
    <source>
        <dbReference type="Proteomes" id="UP000231648"/>
    </source>
</evidence>
<dbReference type="InterPro" id="IPR001437">
    <property type="entry name" value="Tscrpt_elong_fac_GreA/B_C"/>
</dbReference>
<dbReference type="PANTHER" id="PTHR30437">
    <property type="entry name" value="TRANSCRIPTION ELONGATION FACTOR GREA"/>
    <property type="match status" value="1"/>
</dbReference>
<keyword evidence="5 8" id="KW-0804">Transcription</keyword>
<dbReference type="HAMAP" id="MF_00105">
    <property type="entry name" value="GreA_GreB"/>
    <property type="match status" value="1"/>
</dbReference>
<evidence type="ECO:0000259" key="10">
    <source>
        <dbReference type="Pfam" id="PF01272"/>
    </source>
</evidence>
<dbReference type="InterPro" id="IPR006359">
    <property type="entry name" value="Tscrpt_elong_fac_GreA"/>
</dbReference>
<feature type="domain" description="Transcription elongation factor GreA/GreB N-terminal" evidence="11">
    <location>
        <begin position="3"/>
        <end position="71"/>
    </location>
</feature>
<name>A0A2M8KCM8_9BACT</name>
<dbReference type="GO" id="GO:0003746">
    <property type="term" value="F:translation elongation factor activity"/>
    <property type="evidence" value="ECO:0007669"/>
    <property type="project" value="UniProtKB-KW"/>
</dbReference>
<dbReference type="Pfam" id="PF01272">
    <property type="entry name" value="GreA_GreB"/>
    <property type="match status" value="1"/>
</dbReference>
<dbReference type="Pfam" id="PF03449">
    <property type="entry name" value="GreA_GreB_N"/>
    <property type="match status" value="1"/>
</dbReference>
<dbReference type="GO" id="GO:0070063">
    <property type="term" value="F:RNA polymerase binding"/>
    <property type="evidence" value="ECO:0007669"/>
    <property type="project" value="InterPro"/>
</dbReference>
<dbReference type="PANTHER" id="PTHR30437:SF4">
    <property type="entry name" value="TRANSCRIPTION ELONGATION FACTOR GREA"/>
    <property type="match status" value="1"/>
</dbReference>
<dbReference type="EMBL" id="PFDX01000009">
    <property type="protein sequence ID" value="PJE57681.1"/>
    <property type="molecule type" value="Genomic_DNA"/>
</dbReference>
<evidence type="ECO:0000256" key="4">
    <source>
        <dbReference type="ARBA" id="ARBA00023125"/>
    </source>
</evidence>
<dbReference type="InterPro" id="IPR036805">
    <property type="entry name" value="Tscrpt_elong_fac_GreA/B_N_sf"/>
</dbReference>
<sequence>MKYITSQKLKEIKKELEELKKRRNEISERIHEAQDMGDLAENAEYAEAKEAQAFNEGRIQELEQITKNAVIISRKGNCQSVEIGCEITAQNKSGEKTFIIVGSQEADPTQGKISNESPLGRAFLGKRKDDEVLVQTPSGKIRYKILQIK</sequence>
<evidence type="ECO:0000259" key="11">
    <source>
        <dbReference type="Pfam" id="PF03449"/>
    </source>
</evidence>
<dbReference type="PIRSF" id="PIRSF006092">
    <property type="entry name" value="GreA_GreB"/>
    <property type="match status" value="1"/>
</dbReference>
<proteinExistence type="inferred from homology"/>
<dbReference type="AlphaFoldDB" id="A0A2M8KCM8"/>
<evidence type="ECO:0000256" key="2">
    <source>
        <dbReference type="ARBA" id="ARBA00013729"/>
    </source>
</evidence>
<evidence type="ECO:0000256" key="8">
    <source>
        <dbReference type="HAMAP-Rule" id="MF_00105"/>
    </source>
</evidence>
<gene>
    <name evidence="8" type="primary">greA</name>
    <name evidence="12" type="ORF">COU82_00790</name>
</gene>
<dbReference type="SUPFAM" id="SSF46557">
    <property type="entry name" value="GreA transcript cleavage protein, N-terminal domain"/>
    <property type="match status" value="1"/>
</dbReference>
<reference evidence="13" key="1">
    <citation type="submission" date="2017-09" db="EMBL/GenBank/DDBJ databases">
        <title>Depth-based differentiation of microbial function through sediment-hosted aquifers and enrichment of novel symbionts in the deep terrestrial subsurface.</title>
        <authorList>
            <person name="Probst A.J."/>
            <person name="Ladd B."/>
            <person name="Jarett J.K."/>
            <person name="Geller-Mcgrath D.E."/>
            <person name="Sieber C.M.K."/>
            <person name="Emerson J.B."/>
            <person name="Anantharaman K."/>
            <person name="Thomas B.C."/>
            <person name="Malmstrom R."/>
            <person name="Stieglmeier M."/>
            <person name="Klingl A."/>
            <person name="Woyke T."/>
            <person name="Ryan C.M."/>
            <person name="Banfield J.F."/>
        </authorList>
    </citation>
    <scope>NUCLEOTIDE SEQUENCE [LARGE SCALE GENOMIC DNA]</scope>
</reference>
<dbReference type="PROSITE" id="PS00829">
    <property type="entry name" value="GREAB_1"/>
    <property type="match status" value="1"/>
</dbReference>
<dbReference type="NCBIfam" id="TIGR01462">
    <property type="entry name" value="greA"/>
    <property type="match status" value="1"/>
</dbReference>
<accession>A0A2M8KCM8</accession>
<dbReference type="InterPro" id="IPR018151">
    <property type="entry name" value="TF_GreA/GreB_CS"/>
</dbReference>
<dbReference type="Gene3D" id="1.10.287.180">
    <property type="entry name" value="Transcription elongation factor, GreA/GreB, N-terminal domain"/>
    <property type="match status" value="1"/>
</dbReference>
<keyword evidence="3 8" id="KW-0805">Transcription regulation</keyword>
<dbReference type="GO" id="GO:0006354">
    <property type="term" value="P:DNA-templated transcription elongation"/>
    <property type="evidence" value="ECO:0007669"/>
    <property type="project" value="TreeGrafter"/>
</dbReference>
<evidence type="ECO:0000256" key="5">
    <source>
        <dbReference type="ARBA" id="ARBA00023163"/>
    </source>
</evidence>
<keyword evidence="12" id="KW-0648">Protein biosynthesis</keyword>
<comment type="similarity">
    <text evidence="1 8 9">Belongs to the GreA/GreB family.</text>
</comment>
<organism evidence="12 13">
    <name type="scientific">Candidatus Portnoybacteria bacterium CG10_big_fil_rev_8_21_14_0_10_38_18</name>
    <dbReference type="NCBI Taxonomy" id="1974813"/>
    <lineage>
        <taxon>Bacteria</taxon>
        <taxon>Candidatus Portnoyibacteriota</taxon>
    </lineage>
</organism>
<evidence type="ECO:0000256" key="7">
    <source>
        <dbReference type="ARBA" id="ARBA00030776"/>
    </source>
</evidence>
<dbReference type="Gene3D" id="3.10.50.30">
    <property type="entry name" value="Transcription elongation factor, GreA/GreB, C-terminal domain"/>
    <property type="match status" value="1"/>
</dbReference>
<keyword evidence="8" id="KW-0175">Coiled coil</keyword>
<feature type="domain" description="Transcription elongation factor GreA/GreB C-terminal" evidence="10">
    <location>
        <begin position="79"/>
        <end position="149"/>
    </location>
</feature>
<dbReference type="InterPro" id="IPR036953">
    <property type="entry name" value="GreA/GreB_C_sf"/>
</dbReference>
<dbReference type="NCBIfam" id="NF001263">
    <property type="entry name" value="PRK00226.1-4"/>
    <property type="match status" value="1"/>
</dbReference>
<evidence type="ECO:0000256" key="9">
    <source>
        <dbReference type="RuleBase" id="RU000556"/>
    </source>
</evidence>